<protein>
    <submittedName>
        <fullName evidence="8">Uncharacterized protein</fullName>
    </submittedName>
</protein>
<organism evidence="8 9">
    <name type="scientific">Panicum miliaceum</name>
    <name type="common">Proso millet</name>
    <name type="synonym">Broomcorn millet</name>
    <dbReference type="NCBI Taxonomy" id="4540"/>
    <lineage>
        <taxon>Eukaryota</taxon>
        <taxon>Viridiplantae</taxon>
        <taxon>Streptophyta</taxon>
        <taxon>Embryophyta</taxon>
        <taxon>Tracheophyta</taxon>
        <taxon>Spermatophyta</taxon>
        <taxon>Magnoliopsida</taxon>
        <taxon>Liliopsida</taxon>
        <taxon>Poales</taxon>
        <taxon>Poaceae</taxon>
        <taxon>PACMAD clade</taxon>
        <taxon>Panicoideae</taxon>
        <taxon>Panicodae</taxon>
        <taxon>Paniceae</taxon>
        <taxon>Panicinae</taxon>
        <taxon>Panicum</taxon>
        <taxon>Panicum sect. Panicum</taxon>
    </lineage>
</organism>
<dbReference type="GO" id="GO:0005576">
    <property type="term" value="C:extracellular region"/>
    <property type="evidence" value="ECO:0007669"/>
    <property type="project" value="UniProtKB-SubCell"/>
</dbReference>
<accession>A0A3L6RU83</accession>
<keyword evidence="9" id="KW-1185">Reference proteome</keyword>
<dbReference type="InterPro" id="IPR039616">
    <property type="entry name" value="CLE1-4"/>
</dbReference>
<feature type="signal peptide" evidence="7">
    <location>
        <begin position="1"/>
        <end position="26"/>
    </location>
</feature>
<reference evidence="9" key="1">
    <citation type="journal article" date="2019" name="Nat. Commun.">
        <title>The genome of broomcorn millet.</title>
        <authorList>
            <person name="Zou C."/>
            <person name="Miki D."/>
            <person name="Li D."/>
            <person name="Tang Q."/>
            <person name="Xiao L."/>
            <person name="Rajput S."/>
            <person name="Deng P."/>
            <person name="Jia W."/>
            <person name="Huang R."/>
            <person name="Zhang M."/>
            <person name="Sun Y."/>
            <person name="Hu J."/>
            <person name="Fu X."/>
            <person name="Schnable P.S."/>
            <person name="Li F."/>
            <person name="Zhang H."/>
            <person name="Feng B."/>
            <person name="Zhu X."/>
            <person name="Liu R."/>
            <person name="Schnable J.C."/>
            <person name="Zhu J.-K."/>
            <person name="Zhang H."/>
        </authorList>
    </citation>
    <scope>NUCLEOTIDE SEQUENCE [LARGE SCALE GENOMIC DNA]</scope>
</reference>
<dbReference type="PANTHER" id="PTHR33869:SF17">
    <property type="entry name" value="OS06G0534200 PROTEIN"/>
    <property type="match status" value="1"/>
</dbReference>
<evidence type="ECO:0000256" key="6">
    <source>
        <dbReference type="ARBA" id="ARBA00023278"/>
    </source>
</evidence>
<comment type="caution">
    <text evidence="8">The sequence shown here is derived from an EMBL/GenBank/DDBJ whole genome shotgun (WGS) entry which is preliminary data.</text>
</comment>
<dbReference type="EMBL" id="PQIB02000007">
    <property type="protein sequence ID" value="RLN08990.1"/>
    <property type="molecule type" value="Genomic_DNA"/>
</dbReference>
<feature type="chain" id="PRO_5018190057" evidence="7">
    <location>
        <begin position="27"/>
        <end position="87"/>
    </location>
</feature>
<evidence type="ECO:0000313" key="8">
    <source>
        <dbReference type="EMBL" id="RLN08990.1"/>
    </source>
</evidence>
<dbReference type="Proteomes" id="UP000275267">
    <property type="component" value="Unassembled WGS sequence"/>
</dbReference>
<evidence type="ECO:0000256" key="7">
    <source>
        <dbReference type="SAM" id="SignalP"/>
    </source>
</evidence>
<comment type="similarity">
    <text evidence="2">Belongs to the CLV3/ESR signal peptide family.</text>
</comment>
<evidence type="ECO:0000313" key="9">
    <source>
        <dbReference type="Proteomes" id="UP000275267"/>
    </source>
</evidence>
<evidence type="ECO:0000256" key="3">
    <source>
        <dbReference type="ARBA" id="ARBA00022525"/>
    </source>
</evidence>
<evidence type="ECO:0000256" key="2">
    <source>
        <dbReference type="ARBA" id="ARBA00005416"/>
    </source>
</evidence>
<evidence type="ECO:0000256" key="4">
    <source>
        <dbReference type="ARBA" id="ARBA00022729"/>
    </source>
</evidence>
<comment type="subcellular location">
    <subcellularLocation>
        <location evidence="1">Secreted</location>
    </subcellularLocation>
</comment>
<evidence type="ECO:0000256" key="5">
    <source>
        <dbReference type="ARBA" id="ARBA00023180"/>
    </source>
</evidence>
<evidence type="ECO:0000256" key="1">
    <source>
        <dbReference type="ARBA" id="ARBA00004613"/>
    </source>
</evidence>
<keyword evidence="5" id="KW-0325">Glycoprotein</keyword>
<keyword evidence="3" id="KW-0964">Secreted</keyword>
<dbReference type="GO" id="GO:0033612">
    <property type="term" value="F:receptor serine/threonine kinase binding"/>
    <property type="evidence" value="ECO:0007669"/>
    <property type="project" value="TreeGrafter"/>
</dbReference>
<proteinExistence type="inferred from homology"/>
<dbReference type="AlphaFoldDB" id="A0A3L6RU83"/>
<sequence length="87" mass="9136">MKLSEAVTKLIVCLCIFLLLVASSSPVPISDRFPVHCRPEDAAAMVVGQAQSSAAGMTATAAAADQTQEVFESFKRLSPGGPNPQHH</sequence>
<keyword evidence="6" id="KW-0379">Hydroxylation</keyword>
<keyword evidence="4 7" id="KW-0732">Signal</keyword>
<name>A0A3L6RU83_PANMI</name>
<dbReference type="PANTHER" id="PTHR33869">
    <property type="entry name" value="CLAVATA3/ESR (CLE)-RELATED PROTEIN 3"/>
    <property type="match status" value="1"/>
</dbReference>
<gene>
    <name evidence="8" type="ORF">C2845_PM11G18980</name>
</gene>